<evidence type="ECO:0000259" key="2">
    <source>
        <dbReference type="PROSITE" id="PS50110"/>
    </source>
</evidence>
<dbReference type="EMBL" id="FWYF01000003">
    <property type="protein sequence ID" value="SMD37295.1"/>
    <property type="molecule type" value="Genomic_DNA"/>
</dbReference>
<organism evidence="4 5">
    <name type="scientific">Reichenbachiella faecimaris</name>
    <dbReference type="NCBI Taxonomy" id="692418"/>
    <lineage>
        <taxon>Bacteria</taxon>
        <taxon>Pseudomonadati</taxon>
        <taxon>Bacteroidota</taxon>
        <taxon>Cytophagia</taxon>
        <taxon>Cytophagales</taxon>
        <taxon>Reichenbachiellaceae</taxon>
        <taxon>Reichenbachiella</taxon>
    </lineage>
</organism>
<dbReference type="InterPro" id="IPR011006">
    <property type="entry name" value="CheY-like_superfamily"/>
</dbReference>
<dbReference type="InterPro" id="IPR046947">
    <property type="entry name" value="LytR-like"/>
</dbReference>
<dbReference type="PROSITE" id="PS50930">
    <property type="entry name" value="HTH_LYTTR"/>
    <property type="match status" value="1"/>
</dbReference>
<dbReference type="Pfam" id="PF04397">
    <property type="entry name" value="LytTR"/>
    <property type="match status" value="1"/>
</dbReference>
<dbReference type="PANTHER" id="PTHR37299:SF1">
    <property type="entry name" value="STAGE 0 SPORULATION PROTEIN A HOMOLOG"/>
    <property type="match status" value="1"/>
</dbReference>
<dbReference type="RefSeq" id="WP_084373947.1">
    <property type="nucleotide sequence ID" value="NZ_FWYF01000003.1"/>
</dbReference>
<feature type="domain" description="HTH LytTR-type" evidence="3">
    <location>
        <begin position="139"/>
        <end position="237"/>
    </location>
</feature>
<dbReference type="SUPFAM" id="SSF52172">
    <property type="entry name" value="CheY-like"/>
    <property type="match status" value="1"/>
</dbReference>
<dbReference type="Pfam" id="PF00072">
    <property type="entry name" value="Response_reg"/>
    <property type="match status" value="1"/>
</dbReference>
<protein>
    <submittedName>
        <fullName evidence="4">Two component transcriptional regulator, LytTR family</fullName>
    </submittedName>
</protein>
<dbReference type="PANTHER" id="PTHR37299">
    <property type="entry name" value="TRANSCRIPTIONAL REGULATOR-RELATED"/>
    <property type="match status" value="1"/>
</dbReference>
<dbReference type="PROSITE" id="PS50110">
    <property type="entry name" value="RESPONSE_REGULATORY"/>
    <property type="match status" value="1"/>
</dbReference>
<dbReference type="Proteomes" id="UP000192472">
    <property type="component" value="Unassembled WGS sequence"/>
</dbReference>
<reference evidence="4 5" key="1">
    <citation type="submission" date="2017-04" db="EMBL/GenBank/DDBJ databases">
        <authorList>
            <person name="Afonso C.L."/>
            <person name="Miller P.J."/>
            <person name="Scott M.A."/>
            <person name="Spackman E."/>
            <person name="Goraichik I."/>
            <person name="Dimitrov K.M."/>
            <person name="Suarez D.L."/>
            <person name="Swayne D.E."/>
        </authorList>
    </citation>
    <scope>NUCLEOTIDE SEQUENCE [LARGE SCALE GENOMIC DNA]</scope>
    <source>
        <strain evidence="4 5">DSM 26133</strain>
    </source>
</reference>
<dbReference type="Gene3D" id="3.40.50.2300">
    <property type="match status" value="1"/>
</dbReference>
<feature type="domain" description="Response regulatory" evidence="2">
    <location>
        <begin position="5"/>
        <end position="116"/>
    </location>
</feature>
<feature type="modified residue" description="4-aspartylphosphate" evidence="1">
    <location>
        <position position="56"/>
    </location>
</feature>
<dbReference type="InterPro" id="IPR001789">
    <property type="entry name" value="Sig_transdc_resp-reg_receiver"/>
</dbReference>
<dbReference type="GO" id="GO:0003677">
    <property type="term" value="F:DNA binding"/>
    <property type="evidence" value="ECO:0007669"/>
    <property type="project" value="InterPro"/>
</dbReference>
<evidence type="ECO:0000256" key="1">
    <source>
        <dbReference type="PROSITE-ProRule" id="PRU00169"/>
    </source>
</evidence>
<gene>
    <name evidence="4" type="ORF">SAMN04488029_3334</name>
</gene>
<dbReference type="SMART" id="SM00448">
    <property type="entry name" value="REC"/>
    <property type="match status" value="1"/>
</dbReference>
<keyword evidence="1" id="KW-0597">Phosphoprotein</keyword>
<evidence type="ECO:0000313" key="5">
    <source>
        <dbReference type="Proteomes" id="UP000192472"/>
    </source>
</evidence>
<name>A0A1W2GKW4_REIFA</name>
<dbReference type="OrthoDB" id="1646880at2"/>
<evidence type="ECO:0000313" key="4">
    <source>
        <dbReference type="EMBL" id="SMD37295.1"/>
    </source>
</evidence>
<evidence type="ECO:0000259" key="3">
    <source>
        <dbReference type="PROSITE" id="PS50930"/>
    </source>
</evidence>
<dbReference type="AlphaFoldDB" id="A0A1W2GKW4"/>
<dbReference type="InterPro" id="IPR007492">
    <property type="entry name" value="LytTR_DNA-bd_dom"/>
</dbReference>
<dbReference type="SMART" id="SM00850">
    <property type="entry name" value="LytTR"/>
    <property type="match status" value="1"/>
</dbReference>
<dbReference type="GO" id="GO:0000156">
    <property type="term" value="F:phosphorelay response regulator activity"/>
    <property type="evidence" value="ECO:0007669"/>
    <property type="project" value="InterPro"/>
</dbReference>
<sequence>MKRVNCIIVDDEPLAAKVLENYIQRLVHLNLVGKAENAVEAFDLINTQWIDLMFLDIKMPQISGLDFIRSLSRPPAVIFTTAYRDFALEGFEMAAVDYLLKPISFERFMKAIGKVELPWSKDNVPLNDQEAQTFARDYIFVREDKRMKKVLLSDILFIESIKDYVKIIIKKGSVLTYLKMNYLEENLASHQFMRVHKSFIVSIEAIQGYSATEIEIGNSIIPIGRYYKNQVHQRLSDLLL</sequence>
<keyword evidence="5" id="KW-1185">Reference proteome</keyword>
<dbReference type="STRING" id="692418.SAMN04488029_3334"/>
<dbReference type="FunFam" id="3.40.50.2300:FF:000051">
    <property type="entry name" value="Two-component response regulator yehT"/>
    <property type="match status" value="1"/>
</dbReference>
<proteinExistence type="predicted"/>
<accession>A0A1W2GKW4</accession>
<dbReference type="Gene3D" id="2.40.50.1020">
    <property type="entry name" value="LytTr DNA-binding domain"/>
    <property type="match status" value="1"/>
</dbReference>